<dbReference type="EMBL" id="BARU01048514">
    <property type="protein sequence ID" value="GAH96972.1"/>
    <property type="molecule type" value="Genomic_DNA"/>
</dbReference>
<reference evidence="1" key="1">
    <citation type="journal article" date="2014" name="Front. Microbiol.">
        <title>High frequency of phylogenetically diverse reductive dehalogenase-homologous genes in deep subseafloor sedimentary metagenomes.</title>
        <authorList>
            <person name="Kawai M."/>
            <person name="Futagami T."/>
            <person name="Toyoda A."/>
            <person name="Takaki Y."/>
            <person name="Nishi S."/>
            <person name="Hori S."/>
            <person name="Arai W."/>
            <person name="Tsubouchi T."/>
            <person name="Morono Y."/>
            <person name="Uchiyama I."/>
            <person name="Ito T."/>
            <person name="Fujiyama A."/>
            <person name="Inagaki F."/>
            <person name="Takami H."/>
        </authorList>
    </citation>
    <scope>NUCLEOTIDE SEQUENCE</scope>
    <source>
        <strain evidence="1">Expedition CK06-06</strain>
    </source>
</reference>
<dbReference type="InterPro" id="IPR038490">
    <property type="entry name" value="Gingipain_propep_sf"/>
</dbReference>
<comment type="caution">
    <text evidence="1">The sequence shown here is derived from an EMBL/GenBank/DDBJ whole genome shotgun (WGS) entry which is preliminary data.</text>
</comment>
<evidence type="ECO:0000313" key="1">
    <source>
        <dbReference type="EMBL" id="GAH96972.1"/>
    </source>
</evidence>
<name>X1JSG2_9ZZZZ</name>
<feature type="non-terminal residue" evidence="1">
    <location>
        <position position="45"/>
    </location>
</feature>
<sequence length="45" mass="5055">MFTKQNEYDCITIQGAKHNFEVGRPNLPVKVINLIVPDNAEVQGI</sequence>
<dbReference type="AlphaFoldDB" id="X1JSG2"/>
<protein>
    <submittedName>
        <fullName evidence="1">Uncharacterized protein</fullName>
    </submittedName>
</protein>
<gene>
    <name evidence="1" type="ORF">S03H2_72057</name>
</gene>
<organism evidence="1">
    <name type="scientific">marine sediment metagenome</name>
    <dbReference type="NCBI Taxonomy" id="412755"/>
    <lineage>
        <taxon>unclassified sequences</taxon>
        <taxon>metagenomes</taxon>
        <taxon>ecological metagenomes</taxon>
    </lineage>
</organism>
<dbReference type="Gene3D" id="2.60.40.3800">
    <property type="match status" value="1"/>
</dbReference>
<proteinExistence type="predicted"/>
<accession>X1JSG2</accession>